<evidence type="ECO:0000313" key="3">
    <source>
        <dbReference type="Proteomes" id="UP000799429"/>
    </source>
</evidence>
<sequence>MRATFALVAAMAAHALATGVSSVGPIVQISDGQIQNPASTATEYTIIPTYPLTSEVPVVPTTYVTVIPPVYNTTVAPPTTEVVPPPITTEIVVPPVYPNTSIATTTMKTKTTTEVATTTAETGVPETSGPSAPTGGAAMANIAQFGSVAGLAIAVAGLLFA</sequence>
<evidence type="ECO:0000256" key="1">
    <source>
        <dbReference type="SAM" id="SignalP"/>
    </source>
</evidence>
<keyword evidence="3" id="KW-1185">Reference proteome</keyword>
<dbReference type="Proteomes" id="UP000799429">
    <property type="component" value="Unassembled WGS sequence"/>
</dbReference>
<dbReference type="EMBL" id="MU006104">
    <property type="protein sequence ID" value="KAF2836269.1"/>
    <property type="molecule type" value="Genomic_DNA"/>
</dbReference>
<gene>
    <name evidence="2" type="ORF">M501DRAFT_987441</name>
</gene>
<feature type="signal peptide" evidence="1">
    <location>
        <begin position="1"/>
        <end position="17"/>
    </location>
</feature>
<organism evidence="2 3">
    <name type="scientific">Patellaria atrata CBS 101060</name>
    <dbReference type="NCBI Taxonomy" id="1346257"/>
    <lineage>
        <taxon>Eukaryota</taxon>
        <taxon>Fungi</taxon>
        <taxon>Dikarya</taxon>
        <taxon>Ascomycota</taxon>
        <taxon>Pezizomycotina</taxon>
        <taxon>Dothideomycetes</taxon>
        <taxon>Dothideomycetes incertae sedis</taxon>
        <taxon>Patellariales</taxon>
        <taxon>Patellariaceae</taxon>
        <taxon>Patellaria</taxon>
    </lineage>
</organism>
<feature type="chain" id="PRO_5040129734" evidence="1">
    <location>
        <begin position="18"/>
        <end position="161"/>
    </location>
</feature>
<keyword evidence="1" id="KW-0732">Signal</keyword>
<name>A0A9P4S593_9PEZI</name>
<evidence type="ECO:0000313" key="2">
    <source>
        <dbReference type="EMBL" id="KAF2836269.1"/>
    </source>
</evidence>
<proteinExistence type="predicted"/>
<reference evidence="2" key="1">
    <citation type="journal article" date="2020" name="Stud. Mycol.">
        <title>101 Dothideomycetes genomes: a test case for predicting lifestyles and emergence of pathogens.</title>
        <authorList>
            <person name="Haridas S."/>
            <person name="Albert R."/>
            <person name="Binder M."/>
            <person name="Bloem J."/>
            <person name="Labutti K."/>
            <person name="Salamov A."/>
            <person name="Andreopoulos B."/>
            <person name="Baker S."/>
            <person name="Barry K."/>
            <person name="Bills G."/>
            <person name="Bluhm B."/>
            <person name="Cannon C."/>
            <person name="Castanera R."/>
            <person name="Culley D."/>
            <person name="Daum C."/>
            <person name="Ezra D."/>
            <person name="Gonzalez J."/>
            <person name="Henrissat B."/>
            <person name="Kuo A."/>
            <person name="Liang C."/>
            <person name="Lipzen A."/>
            <person name="Lutzoni F."/>
            <person name="Magnuson J."/>
            <person name="Mondo S."/>
            <person name="Nolan M."/>
            <person name="Ohm R."/>
            <person name="Pangilinan J."/>
            <person name="Park H.-J."/>
            <person name="Ramirez L."/>
            <person name="Alfaro M."/>
            <person name="Sun H."/>
            <person name="Tritt A."/>
            <person name="Yoshinaga Y."/>
            <person name="Zwiers L.-H."/>
            <person name="Turgeon B."/>
            <person name="Goodwin S."/>
            <person name="Spatafora J."/>
            <person name="Crous P."/>
            <person name="Grigoriev I."/>
        </authorList>
    </citation>
    <scope>NUCLEOTIDE SEQUENCE</scope>
    <source>
        <strain evidence="2">CBS 101060</strain>
    </source>
</reference>
<protein>
    <submittedName>
        <fullName evidence="2">Uncharacterized protein</fullName>
    </submittedName>
</protein>
<accession>A0A9P4S593</accession>
<dbReference type="AlphaFoldDB" id="A0A9P4S593"/>
<comment type="caution">
    <text evidence="2">The sequence shown here is derived from an EMBL/GenBank/DDBJ whole genome shotgun (WGS) entry which is preliminary data.</text>
</comment>